<comment type="caution">
    <text evidence="1">The sequence shown here is derived from an EMBL/GenBank/DDBJ whole genome shotgun (WGS) entry which is preliminary data.</text>
</comment>
<sequence>MLLSSPEPGQPPTKIQVKSVIQMALTNQAEGRSEGLMKWFTKGSPEDSQASSKKVNTMIGESLKDYECMHKMETEHCRHKRCEKNKARQQRHRQRVYAAEIASGIRLSRGSKCRQLHSSMSLEDMSSMSNPAVAELLHPITSQISPSPTLANSR</sequence>
<organism evidence="1 2">
    <name type="scientific">Boletus reticuloceps</name>
    <dbReference type="NCBI Taxonomy" id="495285"/>
    <lineage>
        <taxon>Eukaryota</taxon>
        <taxon>Fungi</taxon>
        <taxon>Dikarya</taxon>
        <taxon>Basidiomycota</taxon>
        <taxon>Agaricomycotina</taxon>
        <taxon>Agaricomycetes</taxon>
        <taxon>Agaricomycetidae</taxon>
        <taxon>Boletales</taxon>
        <taxon>Boletineae</taxon>
        <taxon>Boletaceae</taxon>
        <taxon>Boletoideae</taxon>
        <taxon>Boletus</taxon>
    </lineage>
</organism>
<keyword evidence="2" id="KW-1185">Reference proteome</keyword>
<evidence type="ECO:0000313" key="2">
    <source>
        <dbReference type="Proteomes" id="UP000683000"/>
    </source>
</evidence>
<dbReference type="Proteomes" id="UP000683000">
    <property type="component" value="Unassembled WGS sequence"/>
</dbReference>
<proteinExistence type="predicted"/>
<dbReference type="EMBL" id="JAGFBS010000068">
    <property type="protein sequence ID" value="KAG6369721.1"/>
    <property type="molecule type" value="Genomic_DNA"/>
</dbReference>
<protein>
    <submittedName>
        <fullName evidence="1">Uncharacterized protein</fullName>
    </submittedName>
</protein>
<accession>A0A8I3A2W1</accession>
<gene>
    <name evidence="1" type="ORF">JVT61DRAFT_13649</name>
</gene>
<evidence type="ECO:0000313" key="1">
    <source>
        <dbReference type="EMBL" id="KAG6369721.1"/>
    </source>
</evidence>
<reference evidence="1" key="1">
    <citation type="submission" date="2021-03" db="EMBL/GenBank/DDBJ databases">
        <title>Evolutionary innovations through gain and loss of genes in the ectomycorrhizal Boletales.</title>
        <authorList>
            <person name="Wu G."/>
            <person name="Miyauchi S."/>
            <person name="Morin E."/>
            <person name="Yang Z.-L."/>
            <person name="Xu J."/>
            <person name="Martin F.M."/>
        </authorList>
    </citation>
    <scope>NUCLEOTIDE SEQUENCE</scope>
    <source>
        <strain evidence="1">BR01</strain>
    </source>
</reference>
<name>A0A8I3A2W1_9AGAM</name>
<dbReference type="AlphaFoldDB" id="A0A8I3A2W1"/>